<comment type="subunit">
    <text evidence="4">Hexamer formed by 3 homodimers.</text>
</comment>
<feature type="binding site" evidence="13">
    <location>
        <position position="162"/>
    </location>
    <ligand>
        <name>substrate</name>
    </ligand>
</feature>
<feature type="binding site" evidence="13">
    <location>
        <begin position="271"/>
        <end position="273"/>
    </location>
    <ligand>
        <name>substrate</name>
    </ligand>
</feature>
<accession>A0A0H3K0H3</accession>
<evidence type="ECO:0000256" key="8">
    <source>
        <dbReference type="ARBA" id="ARBA00022679"/>
    </source>
</evidence>
<dbReference type="eggNOG" id="COG0157">
    <property type="taxonomic scope" value="Bacteria"/>
</dbReference>
<organism evidence="16 17">
    <name type="scientific">Synechococcus sp. (strain ATCC 27144 / PCC 6301 / SAUG 1402/1)</name>
    <name type="common">Anacystis nidulans</name>
    <dbReference type="NCBI Taxonomy" id="269084"/>
    <lineage>
        <taxon>Bacteria</taxon>
        <taxon>Bacillati</taxon>
        <taxon>Cyanobacteriota</taxon>
        <taxon>Cyanophyceae</taxon>
        <taxon>Synechococcales</taxon>
        <taxon>Synechococcaceae</taxon>
        <taxon>Synechococcus</taxon>
    </lineage>
</organism>
<comment type="catalytic activity">
    <reaction evidence="10">
        <text>nicotinate beta-D-ribonucleotide + CO2 + diphosphate = quinolinate + 5-phospho-alpha-D-ribose 1-diphosphate + 2 H(+)</text>
        <dbReference type="Rhea" id="RHEA:12733"/>
        <dbReference type="ChEBI" id="CHEBI:15378"/>
        <dbReference type="ChEBI" id="CHEBI:16526"/>
        <dbReference type="ChEBI" id="CHEBI:29959"/>
        <dbReference type="ChEBI" id="CHEBI:33019"/>
        <dbReference type="ChEBI" id="CHEBI:57502"/>
        <dbReference type="ChEBI" id="CHEBI:58017"/>
        <dbReference type="EC" id="2.4.2.19"/>
    </reaction>
</comment>
<dbReference type="GO" id="GO:0005737">
    <property type="term" value="C:cytoplasm"/>
    <property type="evidence" value="ECO:0007669"/>
    <property type="project" value="TreeGrafter"/>
</dbReference>
<gene>
    <name evidence="16" type="primary">nadC</name>
    <name evidence="16" type="ordered locus">syc0591_c</name>
</gene>
<evidence type="ECO:0000256" key="3">
    <source>
        <dbReference type="ARBA" id="ARBA00009400"/>
    </source>
</evidence>
<evidence type="ECO:0000256" key="11">
    <source>
        <dbReference type="ARBA" id="ARBA00069173"/>
    </source>
</evidence>
<dbReference type="Pfam" id="PF01729">
    <property type="entry name" value="QRPTase_C"/>
    <property type="match status" value="1"/>
</dbReference>
<dbReference type="InterPro" id="IPR013785">
    <property type="entry name" value="Aldolase_TIM"/>
</dbReference>
<feature type="binding site" evidence="13">
    <location>
        <position position="172"/>
    </location>
    <ligand>
        <name>substrate</name>
    </ligand>
</feature>
<dbReference type="FunFam" id="3.90.1170.20:FF:000001">
    <property type="entry name" value="Nicotinate-nucleotide diphosphorylase (Carboxylating)"/>
    <property type="match status" value="1"/>
</dbReference>
<feature type="domain" description="Quinolinate phosphoribosyl transferase C-terminal" evidence="14">
    <location>
        <begin position="117"/>
        <end position="286"/>
    </location>
</feature>
<dbReference type="Gene3D" id="3.90.1170.20">
    <property type="entry name" value="Quinolinate phosphoribosyl transferase, N-terminal domain"/>
    <property type="match status" value="1"/>
</dbReference>
<evidence type="ECO:0000256" key="9">
    <source>
        <dbReference type="ARBA" id="ARBA00033102"/>
    </source>
</evidence>
<dbReference type="SUPFAM" id="SSF54675">
    <property type="entry name" value="Nicotinate/Quinolinate PRTase N-terminal domain-like"/>
    <property type="match status" value="1"/>
</dbReference>
<dbReference type="GO" id="GO:0034213">
    <property type="term" value="P:quinolinate catabolic process"/>
    <property type="evidence" value="ECO:0007669"/>
    <property type="project" value="TreeGrafter"/>
</dbReference>
<dbReference type="FunFam" id="3.20.20.70:FF:000030">
    <property type="entry name" value="Nicotinate-nucleotide pyrophosphorylase, carboxylating"/>
    <property type="match status" value="1"/>
</dbReference>
<dbReference type="PIRSF" id="PIRSF006250">
    <property type="entry name" value="NadC_ModD"/>
    <property type="match status" value="1"/>
</dbReference>
<dbReference type="PANTHER" id="PTHR32179">
    <property type="entry name" value="NICOTINATE-NUCLEOTIDE PYROPHOSPHORYLASE [CARBOXYLATING]"/>
    <property type="match status" value="1"/>
</dbReference>
<evidence type="ECO:0000256" key="13">
    <source>
        <dbReference type="PIRSR" id="PIRSR006250-1"/>
    </source>
</evidence>
<dbReference type="InterPro" id="IPR004393">
    <property type="entry name" value="NadC"/>
</dbReference>
<keyword evidence="8 12" id="KW-0808">Transferase</keyword>
<feature type="binding site" evidence="13">
    <location>
        <begin position="250"/>
        <end position="252"/>
    </location>
    <ligand>
        <name>substrate</name>
    </ligand>
</feature>
<feature type="binding site" evidence="13">
    <location>
        <position position="203"/>
    </location>
    <ligand>
        <name>substrate</name>
    </ligand>
</feature>
<reference evidence="16 17" key="1">
    <citation type="journal article" date="2007" name="Photosyn. Res.">
        <title>Complete nucleotide sequence of the freshwater unicellular cyanobacterium Synechococcus elongatus PCC 6301 chromosome: gene content and organization.</title>
        <authorList>
            <person name="Sugita C."/>
            <person name="Ogata K."/>
            <person name="Shikata M."/>
            <person name="Jikuya H."/>
            <person name="Takano J."/>
            <person name="Furumichi M."/>
            <person name="Kanehisa M."/>
            <person name="Omata T."/>
            <person name="Sugiura M."/>
            <person name="Sugita M."/>
        </authorList>
    </citation>
    <scope>NUCLEOTIDE SEQUENCE [LARGE SCALE GENOMIC DNA]</scope>
    <source>
        <strain evidence="17">ATCC 27144 / PCC 6301 / SAUG 1402/1</strain>
    </source>
</reference>
<sequence>MFAIVPMLPPWILLDPILSDWSREDLGRGDHSAQGLGLEGTTGKATWVAKSEGIIAGLPIAFRMLQLLDPQVKCTAKLAEGFACGSGQVIAELEGPLASLLSGERAALNVAMRLSGVATATRRFVDQLADLPTQFVDTRKTTPGLRLLEKYATRVGGGTNHRLGLDDAVMVKDNHIAAAGGSIAAAIKKLRSQLPFPLIIEVETETLGQVMEAISAGVGVIMLDNMNLAQVQAAVQVIRDRAPRTKIEVSSNISLENIRAIAETGVDYISSSAPITRSPWLDISMRLQ</sequence>
<dbReference type="UniPathway" id="UPA00253">
    <property type="reaction ID" value="UER00331"/>
</dbReference>
<evidence type="ECO:0000256" key="10">
    <source>
        <dbReference type="ARBA" id="ARBA00047445"/>
    </source>
</evidence>
<dbReference type="Proteomes" id="UP000001175">
    <property type="component" value="Chromosome"/>
</dbReference>
<dbReference type="AlphaFoldDB" id="A0A0H3K0H3"/>
<feature type="binding site" evidence="13">
    <location>
        <position position="224"/>
    </location>
    <ligand>
        <name>substrate</name>
    </ligand>
</feature>
<evidence type="ECO:0000256" key="6">
    <source>
        <dbReference type="ARBA" id="ARBA00022642"/>
    </source>
</evidence>
<feature type="binding site" evidence="13">
    <location>
        <begin position="138"/>
        <end position="140"/>
    </location>
    <ligand>
        <name>substrate</name>
    </ligand>
</feature>
<dbReference type="Gene3D" id="3.20.20.70">
    <property type="entry name" value="Aldolase class I"/>
    <property type="match status" value="1"/>
</dbReference>
<dbReference type="InterPro" id="IPR037128">
    <property type="entry name" value="Quinolinate_PRibosylTase_N_sf"/>
</dbReference>
<evidence type="ECO:0000256" key="4">
    <source>
        <dbReference type="ARBA" id="ARBA00011218"/>
    </source>
</evidence>
<dbReference type="NCBIfam" id="TIGR00078">
    <property type="entry name" value="nadC"/>
    <property type="match status" value="1"/>
</dbReference>
<dbReference type="KEGG" id="syc:syc0591_c"/>
<evidence type="ECO:0000256" key="12">
    <source>
        <dbReference type="PIRNR" id="PIRNR006250"/>
    </source>
</evidence>
<dbReference type="GO" id="GO:0009435">
    <property type="term" value="P:NAD+ biosynthetic process"/>
    <property type="evidence" value="ECO:0007669"/>
    <property type="project" value="UniProtKB-UniPathway"/>
</dbReference>
<keyword evidence="7 12" id="KW-0328">Glycosyltransferase</keyword>
<dbReference type="SUPFAM" id="SSF51690">
    <property type="entry name" value="Nicotinate/Quinolinate PRTase C-terminal domain-like"/>
    <property type="match status" value="1"/>
</dbReference>
<comment type="pathway">
    <text evidence="2">Cofactor biosynthesis; NAD(+) biosynthesis; nicotinate D-ribonucleotide from quinolinate: step 1/1.</text>
</comment>
<dbReference type="InterPro" id="IPR002638">
    <property type="entry name" value="Quinolinate_PRibosylTrfase_C"/>
</dbReference>
<protein>
    <recommendedName>
        <fullName evidence="11">Probable nicotinate-nucleotide pyrophosphorylase [carboxylating]</fullName>
        <ecNumber evidence="5">2.4.2.19</ecNumber>
    </recommendedName>
    <alternativeName>
        <fullName evidence="9">Quinolinate phosphoribosyltransferase [decarboxylating]</fullName>
    </alternativeName>
</protein>
<evidence type="ECO:0000256" key="5">
    <source>
        <dbReference type="ARBA" id="ARBA00011944"/>
    </source>
</evidence>
<evidence type="ECO:0000256" key="2">
    <source>
        <dbReference type="ARBA" id="ARBA00004893"/>
    </source>
</evidence>
<dbReference type="InterPro" id="IPR022412">
    <property type="entry name" value="Quinolinate_PRibosylTrfase_N"/>
</dbReference>
<evidence type="ECO:0000313" key="17">
    <source>
        <dbReference type="Proteomes" id="UP000001175"/>
    </source>
</evidence>
<name>A0A0H3K0H3_SYNP6</name>
<evidence type="ECO:0000259" key="14">
    <source>
        <dbReference type="Pfam" id="PF01729"/>
    </source>
</evidence>
<dbReference type="GO" id="GO:0004514">
    <property type="term" value="F:nicotinate-nucleotide diphosphorylase (carboxylating) activity"/>
    <property type="evidence" value="ECO:0007669"/>
    <property type="project" value="UniProtKB-EC"/>
</dbReference>
<evidence type="ECO:0000259" key="15">
    <source>
        <dbReference type="Pfam" id="PF02749"/>
    </source>
</evidence>
<feature type="domain" description="Quinolinate phosphoribosyl transferase N-terminal" evidence="15">
    <location>
        <begin position="33"/>
        <end position="115"/>
    </location>
</feature>
<evidence type="ECO:0000256" key="1">
    <source>
        <dbReference type="ARBA" id="ARBA00003237"/>
    </source>
</evidence>
<comment type="function">
    <text evidence="1">Involved in the catabolism of quinolinic acid (QA).</text>
</comment>
<proteinExistence type="inferred from homology"/>
<feature type="binding site" evidence="13">
    <location>
        <position position="105"/>
    </location>
    <ligand>
        <name>substrate</name>
    </ligand>
</feature>
<keyword evidence="6" id="KW-0662">Pyridine nucleotide biosynthesis</keyword>
<dbReference type="PANTHER" id="PTHR32179:SF3">
    <property type="entry name" value="NICOTINATE-NUCLEOTIDE PYROPHOSPHORYLASE [CARBOXYLATING]"/>
    <property type="match status" value="1"/>
</dbReference>
<evidence type="ECO:0000256" key="7">
    <source>
        <dbReference type="ARBA" id="ARBA00022676"/>
    </source>
</evidence>
<dbReference type="Pfam" id="PF02749">
    <property type="entry name" value="QRPTase_N"/>
    <property type="match status" value="1"/>
</dbReference>
<evidence type="ECO:0000313" key="16">
    <source>
        <dbReference type="EMBL" id="BAD78781.1"/>
    </source>
</evidence>
<dbReference type="InterPro" id="IPR027277">
    <property type="entry name" value="NadC/ModD"/>
</dbReference>
<dbReference type="EMBL" id="AP008231">
    <property type="protein sequence ID" value="BAD78781.1"/>
    <property type="molecule type" value="Genomic_DNA"/>
</dbReference>
<dbReference type="EC" id="2.4.2.19" evidence="5"/>
<dbReference type="CDD" id="cd01572">
    <property type="entry name" value="QPRTase"/>
    <property type="match status" value="1"/>
</dbReference>
<dbReference type="InterPro" id="IPR036068">
    <property type="entry name" value="Nicotinate_pribotase-like_C"/>
</dbReference>
<comment type="similarity">
    <text evidence="3 12">Belongs to the NadC/ModD family.</text>
</comment>